<organism evidence="6 7">
    <name type="scientific">Halorhodospira halochloris</name>
    <name type="common">Ectothiorhodospira halochloris</name>
    <dbReference type="NCBI Taxonomy" id="1052"/>
    <lineage>
        <taxon>Bacteria</taxon>
        <taxon>Pseudomonadati</taxon>
        <taxon>Pseudomonadota</taxon>
        <taxon>Gammaproteobacteria</taxon>
        <taxon>Chromatiales</taxon>
        <taxon>Ectothiorhodospiraceae</taxon>
        <taxon>Halorhodospira</taxon>
    </lineage>
</organism>
<dbReference type="CDD" id="cd01949">
    <property type="entry name" value="GGDEF"/>
    <property type="match status" value="1"/>
</dbReference>
<dbReference type="KEGG" id="hhk:HH1059_15670"/>
<evidence type="ECO:0000256" key="2">
    <source>
        <dbReference type="ARBA" id="ARBA00034247"/>
    </source>
</evidence>
<feature type="transmembrane region" description="Helical" evidence="4">
    <location>
        <begin position="6"/>
        <end position="26"/>
    </location>
</feature>
<dbReference type="InterPro" id="IPR029787">
    <property type="entry name" value="Nucleotide_cyclase"/>
</dbReference>
<feature type="transmembrane region" description="Helical" evidence="4">
    <location>
        <begin position="187"/>
        <end position="206"/>
    </location>
</feature>
<dbReference type="Pfam" id="PF00990">
    <property type="entry name" value="GGDEF"/>
    <property type="match status" value="2"/>
</dbReference>
<dbReference type="AlphaFoldDB" id="A0A0X8XA28"/>
<feature type="transmembrane region" description="Helical" evidence="4">
    <location>
        <begin position="212"/>
        <end position="230"/>
    </location>
</feature>
<dbReference type="InterPro" id="IPR000160">
    <property type="entry name" value="GGDEF_dom"/>
</dbReference>
<feature type="transmembrane region" description="Helical" evidence="4">
    <location>
        <begin position="118"/>
        <end position="135"/>
    </location>
</feature>
<dbReference type="GO" id="GO:0005886">
    <property type="term" value="C:plasma membrane"/>
    <property type="evidence" value="ECO:0007669"/>
    <property type="project" value="TreeGrafter"/>
</dbReference>
<evidence type="ECO:0000256" key="1">
    <source>
        <dbReference type="ARBA" id="ARBA00012528"/>
    </source>
</evidence>
<feature type="region of interest" description="Disordered" evidence="3">
    <location>
        <begin position="341"/>
        <end position="368"/>
    </location>
</feature>
<feature type="compositionally biased region" description="Basic residues" evidence="3">
    <location>
        <begin position="355"/>
        <end position="364"/>
    </location>
</feature>
<evidence type="ECO:0000313" key="7">
    <source>
        <dbReference type="Proteomes" id="UP000218890"/>
    </source>
</evidence>
<accession>A0A0X8XA28</accession>
<dbReference type="NCBIfam" id="TIGR00254">
    <property type="entry name" value="GGDEF"/>
    <property type="match status" value="1"/>
</dbReference>
<dbReference type="PROSITE" id="PS50887">
    <property type="entry name" value="GGDEF"/>
    <property type="match status" value="1"/>
</dbReference>
<feature type="transmembrane region" description="Helical" evidence="4">
    <location>
        <begin position="85"/>
        <end position="106"/>
    </location>
</feature>
<dbReference type="Proteomes" id="UP000218890">
    <property type="component" value="Chromosome"/>
</dbReference>
<gene>
    <name evidence="6" type="ORF">HH1059_15670</name>
</gene>
<evidence type="ECO:0000259" key="5">
    <source>
        <dbReference type="PROSITE" id="PS50887"/>
    </source>
</evidence>
<keyword evidence="4" id="KW-0812">Transmembrane</keyword>
<feature type="transmembrane region" description="Helical" evidence="4">
    <location>
        <begin position="47"/>
        <end position="65"/>
    </location>
</feature>
<comment type="catalytic activity">
    <reaction evidence="2">
        <text>2 GTP = 3',3'-c-di-GMP + 2 diphosphate</text>
        <dbReference type="Rhea" id="RHEA:24898"/>
        <dbReference type="ChEBI" id="CHEBI:33019"/>
        <dbReference type="ChEBI" id="CHEBI:37565"/>
        <dbReference type="ChEBI" id="CHEBI:58805"/>
        <dbReference type="EC" id="2.7.7.65"/>
    </reaction>
</comment>
<proteinExistence type="predicted"/>
<dbReference type="PANTHER" id="PTHR45138:SF9">
    <property type="entry name" value="DIGUANYLATE CYCLASE DGCM-RELATED"/>
    <property type="match status" value="1"/>
</dbReference>
<dbReference type="PANTHER" id="PTHR45138">
    <property type="entry name" value="REGULATORY COMPONENTS OF SENSORY TRANSDUCTION SYSTEM"/>
    <property type="match status" value="1"/>
</dbReference>
<evidence type="ECO:0000313" key="6">
    <source>
        <dbReference type="EMBL" id="BAU58275.1"/>
    </source>
</evidence>
<dbReference type="SUPFAM" id="SSF55073">
    <property type="entry name" value="Nucleotide cyclase"/>
    <property type="match status" value="1"/>
</dbReference>
<dbReference type="EC" id="2.7.7.65" evidence="1"/>
<dbReference type="InterPro" id="IPR043128">
    <property type="entry name" value="Rev_trsase/Diguanyl_cyclase"/>
</dbReference>
<feature type="domain" description="GGDEF" evidence="5">
    <location>
        <begin position="260"/>
        <end position="410"/>
    </location>
</feature>
<dbReference type="GO" id="GO:0052621">
    <property type="term" value="F:diguanylate cyclase activity"/>
    <property type="evidence" value="ECO:0007669"/>
    <property type="project" value="UniProtKB-EC"/>
</dbReference>
<feature type="compositionally biased region" description="Basic and acidic residues" evidence="3">
    <location>
        <begin position="343"/>
        <end position="354"/>
    </location>
</feature>
<dbReference type="GO" id="GO:0043709">
    <property type="term" value="P:cell adhesion involved in single-species biofilm formation"/>
    <property type="evidence" value="ECO:0007669"/>
    <property type="project" value="TreeGrafter"/>
</dbReference>
<dbReference type="EMBL" id="AP017372">
    <property type="protein sequence ID" value="BAU58275.1"/>
    <property type="molecule type" value="Genomic_DNA"/>
</dbReference>
<dbReference type="Gene3D" id="3.30.70.270">
    <property type="match status" value="1"/>
</dbReference>
<feature type="transmembrane region" description="Helical" evidence="4">
    <location>
        <begin position="155"/>
        <end position="180"/>
    </location>
</feature>
<evidence type="ECO:0000256" key="4">
    <source>
        <dbReference type="SAM" id="Phobius"/>
    </source>
</evidence>
<name>A0A0X8XA28_HALHR</name>
<keyword evidence="4" id="KW-0472">Membrane</keyword>
<reference evidence="6" key="1">
    <citation type="submission" date="2016-02" db="EMBL/GenBank/DDBJ databases">
        <title>Halorhodospira halochloris DSM-1059 complete genome, version 2.</title>
        <authorList>
            <person name="Tsukatani Y."/>
        </authorList>
    </citation>
    <scope>NUCLEOTIDE SEQUENCE</scope>
    <source>
        <strain evidence="6">DSM 1059</strain>
    </source>
</reference>
<dbReference type="SMART" id="SM00267">
    <property type="entry name" value="GGDEF"/>
    <property type="match status" value="1"/>
</dbReference>
<evidence type="ECO:0000256" key="3">
    <source>
        <dbReference type="SAM" id="MobiDB-lite"/>
    </source>
</evidence>
<dbReference type="RefSeq" id="WP_096409662.1">
    <property type="nucleotide sequence ID" value="NZ_AP017372.2"/>
</dbReference>
<dbReference type="InterPro" id="IPR050469">
    <property type="entry name" value="Diguanylate_Cyclase"/>
</dbReference>
<protein>
    <recommendedName>
        <fullName evidence="1">diguanylate cyclase</fullName>
        <ecNumber evidence="1">2.7.7.65</ecNumber>
    </recommendedName>
</protein>
<sequence length="410" mass="44729">MLFLNRLLSSTWLLHLIVFAAVVLWLKLGTPLPQEISGVLVDHNSELVLTAGGLVVILALLYQSANTAFKAAVLMVSYLWVVNANSQLAVAAIAIVVPLNLLIFALMEERGLLGPPGLIRLAIVCAQAVLVVALFDRQPDILSLLTQNKIFPEFLTAWLALPDQGLALLAVSSGMLVFLACYERVPMVIGTLTAMLISALAINQLAQDPASATAAALFTIALLVFLIAILQEVHSLAFRDGLTGLPNRRAMDSMLQRLGSRYAIAMMDVDHFKKFNDTYGHEVGDQVLCRVARVIEQVGEGGRPFRYGGEEFSVIFPGRNIEAVSEELDELREQIADTPFMVREPDRPDDPERGQKHRGVRKDKGKQVQITISIGVAEPSGQSAEPSEVVQAADQALYRAKEKGRNNVSE</sequence>
<dbReference type="GO" id="GO:1902201">
    <property type="term" value="P:negative regulation of bacterial-type flagellum-dependent cell motility"/>
    <property type="evidence" value="ECO:0007669"/>
    <property type="project" value="TreeGrafter"/>
</dbReference>
<keyword evidence="4" id="KW-1133">Transmembrane helix</keyword>
<keyword evidence="7" id="KW-1185">Reference proteome</keyword>
<dbReference type="OrthoDB" id="9812260at2"/>